<organism evidence="1 2">
    <name type="scientific">Caenorhabditis briggsae</name>
    <dbReference type="NCBI Taxonomy" id="6238"/>
    <lineage>
        <taxon>Eukaryota</taxon>
        <taxon>Metazoa</taxon>
        <taxon>Ecdysozoa</taxon>
        <taxon>Nematoda</taxon>
        <taxon>Chromadorea</taxon>
        <taxon>Rhabditida</taxon>
        <taxon>Rhabditina</taxon>
        <taxon>Rhabditomorpha</taxon>
        <taxon>Rhabditoidea</taxon>
        <taxon>Rhabditidae</taxon>
        <taxon>Peloderinae</taxon>
        <taxon>Caenorhabditis</taxon>
    </lineage>
</organism>
<gene>
    <name evidence="1" type="ORF">L3Y34_019394</name>
</gene>
<dbReference type="AlphaFoldDB" id="A0AAE9DP08"/>
<dbReference type="Proteomes" id="UP000827892">
    <property type="component" value="Chromosome II"/>
</dbReference>
<accession>A0AAE9DP08</accession>
<evidence type="ECO:0000313" key="2">
    <source>
        <dbReference type="Proteomes" id="UP000827892"/>
    </source>
</evidence>
<evidence type="ECO:0000313" key="1">
    <source>
        <dbReference type="EMBL" id="ULU08231.1"/>
    </source>
</evidence>
<reference evidence="1 2" key="1">
    <citation type="submission" date="2022-05" db="EMBL/GenBank/DDBJ databases">
        <title>Chromosome-level reference genomes for two strains of Caenorhabditis briggsae: an improved platform for comparative genomics.</title>
        <authorList>
            <person name="Stevens L."/>
            <person name="Andersen E.C."/>
        </authorList>
    </citation>
    <scope>NUCLEOTIDE SEQUENCE [LARGE SCALE GENOMIC DNA]</scope>
    <source>
        <strain evidence="1">QX1410_ONT</strain>
        <tissue evidence="1">Whole-organism</tissue>
    </source>
</reference>
<dbReference type="EMBL" id="CP090892">
    <property type="protein sequence ID" value="ULU08231.1"/>
    <property type="molecule type" value="Genomic_DNA"/>
</dbReference>
<proteinExistence type="predicted"/>
<protein>
    <submittedName>
        <fullName evidence="1">Uncharacterized protein</fullName>
    </submittedName>
</protein>
<name>A0AAE9DP08_CAEBR</name>
<sequence>MIIVVNVEGLLDFCLWNEIQQIFIGWRSSGIMEIFKANHQNGMLRFSKRMEWPQGILTMKWSPNQEVIALSTKTGMIFGELNDWKWETFAHKFLDEQTKFMQWINNEKVGIGLKKGGVIMMNKNGEVLQSPQFSAISICRLLDSRQMDPLWRLEETFRKLFSSPARERSWENWLTIRIRAA</sequence>